<dbReference type="Gene3D" id="1.20.5.510">
    <property type="entry name" value="Single helix bin"/>
    <property type="match status" value="1"/>
</dbReference>
<evidence type="ECO:0008006" key="6">
    <source>
        <dbReference type="Google" id="ProtNLM"/>
    </source>
</evidence>
<dbReference type="EMBL" id="KV419422">
    <property type="protein sequence ID" value="KZS90354.1"/>
    <property type="molecule type" value="Genomic_DNA"/>
</dbReference>
<organism evidence="4 5">
    <name type="scientific">Sistotremastrum niveocremeum HHB9708</name>
    <dbReference type="NCBI Taxonomy" id="1314777"/>
    <lineage>
        <taxon>Eukaryota</taxon>
        <taxon>Fungi</taxon>
        <taxon>Dikarya</taxon>
        <taxon>Basidiomycota</taxon>
        <taxon>Agaricomycotina</taxon>
        <taxon>Agaricomycetes</taxon>
        <taxon>Sistotremastrales</taxon>
        <taxon>Sistotremastraceae</taxon>
        <taxon>Sertulicium</taxon>
        <taxon>Sertulicium niveocremeum</taxon>
    </lineage>
</organism>
<protein>
    <recommendedName>
        <fullName evidence="6">Cupredoxin</fullName>
    </recommendedName>
</protein>
<dbReference type="InterPro" id="IPR008972">
    <property type="entry name" value="Cupredoxin"/>
</dbReference>
<feature type="region of interest" description="Disordered" evidence="1">
    <location>
        <begin position="264"/>
        <end position="314"/>
    </location>
</feature>
<keyword evidence="3" id="KW-0732">Signal</keyword>
<sequence length="406" mass="42489">MSSRWSSSLVFAFACVSLVTAQAIHTVTVGDTGSFYDPPVISALQGDIITFIFSGRSHSVTQSNFSTPCTRLPNGFDSDSWGVTNLTAGMPVPQWNLTITDITQTIWFYCKNTIPQSHCTAGMVGAINPPIGTDQNYTAFRAAAKAIPGTPVATPGAVLSGVGATATAVPTAIPLPGSFSASSSSSSTTTTSSTPSPTSTTTSSTPTPMSKSSNAAVVGGAVGGSLGGVILIGLIAFFIYMSRRRQPEPIMPRSSMRQRSMYDDDLYADPRPHTGPYSPPMQKPVGYRPPSPGAQSAQASSSGQAPVAEGMAHYQSQGSLAPLANETPTNSSGLANSNVNVRELAAEIATLMKQERKNLDAIDESDPNAPARKVRPLPQQPLTLSNRSQETLPIYHSGSAMSRDGR</sequence>
<dbReference type="CDD" id="cd00920">
    <property type="entry name" value="Cupredoxin"/>
    <property type="match status" value="1"/>
</dbReference>
<keyword evidence="5" id="KW-1185">Reference proteome</keyword>
<dbReference type="PROSITE" id="PS51257">
    <property type="entry name" value="PROKAR_LIPOPROTEIN"/>
    <property type="match status" value="1"/>
</dbReference>
<keyword evidence="2" id="KW-0812">Transmembrane</keyword>
<dbReference type="PANTHER" id="PTHR34883">
    <property type="entry name" value="SERINE-RICH PROTEIN, PUTATIVE-RELATED-RELATED"/>
    <property type="match status" value="1"/>
</dbReference>
<keyword evidence="2" id="KW-1133">Transmembrane helix</keyword>
<proteinExistence type="predicted"/>
<dbReference type="AlphaFoldDB" id="A0A164R957"/>
<feature type="compositionally biased region" description="Polar residues" evidence="1">
    <location>
        <begin position="380"/>
        <end position="391"/>
    </location>
</feature>
<accession>A0A164R957</accession>
<dbReference type="PANTHER" id="PTHR34883:SF8">
    <property type="entry name" value="EXTRACELLULAR SERINE-RICH PROTEIN (AFU_ORTHOLOGUE AFUA_6G00670)"/>
    <property type="match status" value="1"/>
</dbReference>
<evidence type="ECO:0000256" key="3">
    <source>
        <dbReference type="SAM" id="SignalP"/>
    </source>
</evidence>
<feature type="signal peptide" evidence="3">
    <location>
        <begin position="1"/>
        <end position="21"/>
    </location>
</feature>
<dbReference type="Proteomes" id="UP000076722">
    <property type="component" value="Unassembled WGS sequence"/>
</dbReference>
<dbReference type="Gene3D" id="2.60.40.420">
    <property type="entry name" value="Cupredoxins - blue copper proteins"/>
    <property type="match status" value="1"/>
</dbReference>
<evidence type="ECO:0000256" key="2">
    <source>
        <dbReference type="SAM" id="Phobius"/>
    </source>
</evidence>
<feature type="compositionally biased region" description="Pro residues" evidence="1">
    <location>
        <begin position="277"/>
        <end position="292"/>
    </location>
</feature>
<feature type="region of interest" description="Disordered" evidence="1">
    <location>
        <begin position="178"/>
        <end position="212"/>
    </location>
</feature>
<feature type="compositionally biased region" description="Low complexity" evidence="1">
    <location>
        <begin position="293"/>
        <end position="306"/>
    </location>
</feature>
<gene>
    <name evidence="4" type="ORF">SISNIDRAFT_457891</name>
</gene>
<dbReference type="STRING" id="1314777.A0A164R957"/>
<dbReference type="OrthoDB" id="1921208at2759"/>
<dbReference type="SUPFAM" id="SSF49503">
    <property type="entry name" value="Cupredoxins"/>
    <property type="match status" value="1"/>
</dbReference>
<reference evidence="4 5" key="1">
    <citation type="journal article" date="2016" name="Mol. Biol. Evol.">
        <title>Comparative Genomics of Early-Diverging Mushroom-Forming Fungi Provides Insights into the Origins of Lignocellulose Decay Capabilities.</title>
        <authorList>
            <person name="Nagy L.G."/>
            <person name="Riley R."/>
            <person name="Tritt A."/>
            <person name="Adam C."/>
            <person name="Daum C."/>
            <person name="Floudas D."/>
            <person name="Sun H."/>
            <person name="Yadav J.S."/>
            <person name="Pangilinan J."/>
            <person name="Larsson K.H."/>
            <person name="Matsuura K."/>
            <person name="Barry K."/>
            <person name="Labutti K."/>
            <person name="Kuo R."/>
            <person name="Ohm R.A."/>
            <person name="Bhattacharya S.S."/>
            <person name="Shirouzu T."/>
            <person name="Yoshinaga Y."/>
            <person name="Martin F.M."/>
            <person name="Grigoriev I.V."/>
            <person name="Hibbett D.S."/>
        </authorList>
    </citation>
    <scope>NUCLEOTIDE SEQUENCE [LARGE SCALE GENOMIC DNA]</scope>
    <source>
        <strain evidence="4 5">HHB9708</strain>
    </source>
</reference>
<feature type="chain" id="PRO_5007852793" description="Cupredoxin" evidence="3">
    <location>
        <begin position="22"/>
        <end position="406"/>
    </location>
</feature>
<evidence type="ECO:0000313" key="4">
    <source>
        <dbReference type="EMBL" id="KZS90354.1"/>
    </source>
</evidence>
<feature type="region of interest" description="Disordered" evidence="1">
    <location>
        <begin position="357"/>
        <end position="406"/>
    </location>
</feature>
<feature type="transmembrane region" description="Helical" evidence="2">
    <location>
        <begin position="215"/>
        <end position="241"/>
    </location>
</feature>
<dbReference type="InterPro" id="IPR052953">
    <property type="entry name" value="Ser-rich/MCO-related"/>
</dbReference>
<evidence type="ECO:0000256" key="1">
    <source>
        <dbReference type="SAM" id="MobiDB-lite"/>
    </source>
</evidence>
<name>A0A164R957_9AGAM</name>
<keyword evidence="2" id="KW-0472">Membrane</keyword>
<evidence type="ECO:0000313" key="5">
    <source>
        <dbReference type="Proteomes" id="UP000076722"/>
    </source>
</evidence>